<keyword evidence="1" id="KW-1133">Transmembrane helix</keyword>
<keyword evidence="1" id="KW-0472">Membrane</keyword>
<evidence type="ECO:0000313" key="3">
    <source>
        <dbReference type="Proteomes" id="UP000009230"/>
    </source>
</evidence>
<dbReference type="EMBL" id="CP002771">
    <property type="protein sequence ID" value="AEF55387.1"/>
    <property type="molecule type" value="Genomic_DNA"/>
</dbReference>
<dbReference type="STRING" id="491952.Mar181_2352"/>
<dbReference type="AlphaFoldDB" id="F6CVL0"/>
<organism evidence="2 3">
    <name type="scientific">Marinomonas posidonica (strain CECT 7376 / NCIMB 14433 / IVIA-Po-181)</name>
    <dbReference type="NCBI Taxonomy" id="491952"/>
    <lineage>
        <taxon>Bacteria</taxon>
        <taxon>Pseudomonadati</taxon>
        <taxon>Pseudomonadota</taxon>
        <taxon>Gammaproteobacteria</taxon>
        <taxon>Oceanospirillales</taxon>
        <taxon>Oceanospirillaceae</taxon>
        <taxon>Marinomonas</taxon>
    </lineage>
</organism>
<keyword evidence="1" id="KW-0812">Transmembrane</keyword>
<proteinExistence type="predicted"/>
<evidence type="ECO:0000256" key="1">
    <source>
        <dbReference type="SAM" id="Phobius"/>
    </source>
</evidence>
<protein>
    <submittedName>
        <fullName evidence="2">Uncharacterized protein</fullName>
    </submittedName>
</protein>
<dbReference type="HOGENOM" id="CLU_3218396_0_0_6"/>
<gene>
    <name evidence="2" type="ordered locus">Mar181_2352</name>
</gene>
<reference evidence="2 3" key="1">
    <citation type="journal article" date="2012" name="Stand. Genomic Sci.">
        <title>Complete genome sequence of Marinomonas posidonica type strain (IVIA-Po-181(T)).</title>
        <authorList>
            <person name="Lucas-Elio P."/>
            <person name="Goodwin L."/>
            <person name="Woyke T."/>
            <person name="Pitluck S."/>
            <person name="Nolan M."/>
            <person name="Kyrpides N.C."/>
            <person name="Detter J.C."/>
            <person name="Copeland A."/>
            <person name="Lu M."/>
            <person name="Bruce D."/>
            <person name="Detter C."/>
            <person name="Tapia R."/>
            <person name="Han S."/>
            <person name="Land M.L."/>
            <person name="Ivanova N."/>
            <person name="Mikhailova N."/>
            <person name="Johnston A.W."/>
            <person name="Sanchez-Amat A."/>
        </authorList>
    </citation>
    <scope>NUCLEOTIDE SEQUENCE [LARGE SCALE GENOMIC DNA]</scope>
    <source>
        <strain evidence="3">CECT 7376 / NCIMB 14433 / IVIA-Po-181</strain>
    </source>
</reference>
<sequence length="44" mass="4838">MKRLSRLLDSLYPTVNVFSLAMFSFAILAIETLCINGSSTGEVK</sequence>
<dbReference type="Proteomes" id="UP000009230">
    <property type="component" value="Chromosome"/>
</dbReference>
<dbReference type="KEGG" id="mpc:Mar181_2352"/>
<feature type="transmembrane region" description="Helical" evidence="1">
    <location>
        <begin position="12"/>
        <end position="30"/>
    </location>
</feature>
<name>F6CVL0_MARPP</name>
<keyword evidence="3" id="KW-1185">Reference proteome</keyword>
<evidence type="ECO:0000313" key="2">
    <source>
        <dbReference type="EMBL" id="AEF55387.1"/>
    </source>
</evidence>
<accession>F6CVL0</accession>